<dbReference type="InterPro" id="IPR012433">
    <property type="entry name" value="Imm11"/>
</dbReference>
<feature type="domain" description="Immunity MXAN-0049 protein" evidence="1">
    <location>
        <begin position="64"/>
        <end position="175"/>
    </location>
</feature>
<dbReference type="AlphaFoldDB" id="A0A2P8QZE0"/>
<evidence type="ECO:0000313" key="3">
    <source>
        <dbReference type="Proteomes" id="UP000240535"/>
    </source>
</evidence>
<sequence length="180" mass="21410">MEIMRQFYKLLQEDDRKLYATIEKGHEFDFWEEDIYKLPLEYPYKLKMVNGELKDYTGSRIRPIFSKKLRDIINEFVGEDEIEWIHLKVESKDGSSLDDAYVPRFKPVPHMFDVLNEELTILTSDGDIMVDRLSAEKTKDKHFIRLLENTLKNYVSQDLKKAMVKAKVTGVTYKKEKMYP</sequence>
<dbReference type="EMBL" id="PDHH01000006">
    <property type="protein sequence ID" value="PSM51615.1"/>
    <property type="molecule type" value="Genomic_DNA"/>
</dbReference>
<comment type="caution">
    <text evidence="2">The sequence shown here is derived from an EMBL/GenBank/DDBJ whole genome shotgun (WGS) entry which is preliminary data.</text>
</comment>
<evidence type="ECO:0000313" key="2">
    <source>
        <dbReference type="EMBL" id="PSM51615.1"/>
    </source>
</evidence>
<proteinExistence type="predicted"/>
<evidence type="ECO:0000259" key="1">
    <source>
        <dbReference type="Pfam" id="PF07791"/>
    </source>
</evidence>
<dbReference type="Pfam" id="PF07791">
    <property type="entry name" value="Imm11"/>
    <property type="match status" value="1"/>
</dbReference>
<reference evidence="3" key="1">
    <citation type="submission" date="2017-10" db="EMBL/GenBank/DDBJ databases">
        <title>Campylobacter species from seals.</title>
        <authorList>
            <person name="Gilbert M.J."/>
            <person name="Zomer A.L."/>
            <person name="Timmerman A.J."/>
            <person name="Duim B."/>
            <person name="Wagenaar J.A."/>
        </authorList>
    </citation>
    <scope>NUCLEOTIDE SEQUENCE [LARGE SCALE GENOMIC DNA]</scope>
    <source>
        <strain evidence="3">17S00004-5</strain>
    </source>
</reference>
<keyword evidence="3" id="KW-1185">Reference proteome</keyword>
<protein>
    <recommendedName>
        <fullName evidence="1">Immunity MXAN-0049 protein domain-containing protein</fullName>
    </recommendedName>
</protein>
<organism evidence="2 3">
    <name type="scientific">Campylobacter blaseri</name>
    <dbReference type="NCBI Taxonomy" id="2042961"/>
    <lineage>
        <taxon>Bacteria</taxon>
        <taxon>Pseudomonadati</taxon>
        <taxon>Campylobacterota</taxon>
        <taxon>Epsilonproteobacteria</taxon>
        <taxon>Campylobacterales</taxon>
        <taxon>Campylobacteraceae</taxon>
        <taxon>Campylobacter</taxon>
    </lineage>
</organism>
<gene>
    <name evidence="2" type="ORF">CQ405_07415</name>
</gene>
<dbReference type="RefSeq" id="WP_106872257.1">
    <property type="nucleotide sequence ID" value="NZ_PDHI01000006.1"/>
</dbReference>
<accession>A0A2P8QZE0</accession>
<name>A0A2P8QZE0_9BACT</name>
<dbReference type="Proteomes" id="UP000240535">
    <property type="component" value="Unassembled WGS sequence"/>
</dbReference>